<dbReference type="InterPro" id="IPR024072">
    <property type="entry name" value="DHFR-like_dom_sf"/>
</dbReference>
<proteinExistence type="predicted"/>
<name>A0ABP4PRW8_9ACTN</name>
<organism evidence="2 3">
    <name type="scientific">Kribbella sancticallisti</name>
    <dbReference type="NCBI Taxonomy" id="460087"/>
    <lineage>
        <taxon>Bacteria</taxon>
        <taxon>Bacillati</taxon>
        <taxon>Actinomycetota</taxon>
        <taxon>Actinomycetes</taxon>
        <taxon>Propionibacteriales</taxon>
        <taxon>Kribbellaceae</taxon>
        <taxon>Kribbella</taxon>
    </lineage>
</organism>
<feature type="domain" description="Bacterial bifunctional deaminase-reductase C-terminal" evidence="1">
    <location>
        <begin position="10"/>
        <end position="190"/>
    </location>
</feature>
<dbReference type="SUPFAM" id="SSF53597">
    <property type="entry name" value="Dihydrofolate reductase-like"/>
    <property type="match status" value="1"/>
</dbReference>
<dbReference type="InterPro" id="IPR002734">
    <property type="entry name" value="RibDG_C"/>
</dbReference>
<evidence type="ECO:0000313" key="2">
    <source>
        <dbReference type="EMBL" id="GAA1589229.1"/>
    </source>
</evidence>
<reference evidence="3" key="1">
    <citation type="journal article" date="2019" name="Int. J. Syst. Evol. Microbiol.">
        <title>The Global Catalogue of Microorganisms (GCM) 10K type strain sequencing project: providing services to taxonomists for standard genome sequencing and annotation.</title>
        <authorList>
            <consortium name="The Broad Institute Genomics Platform"/>
            <consortium name="The Broad Institute Genome Sequencing Center for Infectious Disease"/>
            <person name="Wu L."/>
            <person name="Ma J."/>
        </authorList>
    </citation>
    <scope>NUCLEOTIDE SEQUENCE [LARGE SCALE GENOMIC DNA]</scope>
    <source>
        <strain evidence="3">JCM 14969</strain>
    </source>
</reference>
<dbReference type="Proteomes" id="UP001500393">
    <property type="component" value="Unassembled WGS sequence"/>
</dbReference>
<dbReference type="PANTHER" id="PTHR38011:SF2">
    <property type="entry name" value="BIFUNCTIONAL DEAMINASE-REDUCTASE DOMAIN PROTEIN"/>
    <property type="match status" value="1"/>
</dbReference>
<dbReference type="PANTHER" id="PTHR38011">
    <property type="entry name" value="DIHYDROFOLATE REDUCTASE FAMILY PROTEIN (AFU_ORTHOLOGUE AFUA_8G06820)"/>
    <property type="match status" value="1"/>
</dbReference>
<keyword evidence="3" id="KW-1185">Reference proteome</keyword>
<evidence type="ECO:0000259" key="1">
    <source>
        <dbReference type="Pfam" id="PF01872"/>
    </source>
</evidence>
<gene>
    <name evidence="2" type="ORF">GCM10009789_48600</name>
</gene>
<dbReference type="Pfam" id="PF01872">
    <property type="entry name" value="RibD_C"/>
    <property type="match status" value="1"/>
</dbReference>
<evidence type="ECO:0000313" key="3">
    <source>
        <dbReference type="Proteomes" id="UP001500393"/>
    </source>
</evidence>
<dbReference type="EMBL" id="BAAAOS010000033">
    <property type="protein sequence ID" value="GAA1589229.1"/>
    <property type="molecule type" value="Genomic_DNA"/>
</dbReference>
<accession>A0ABP4PRW8</accession>
<sequence>MTDQPTGRRVVAWTSLSLDGCTSGPRGTQYDTWLYEHAGHEQTGAYFESIWRGADTALLGRTNYEGFASVWPGITRDPATDDRTRALGQWLDSVEKVVFSRTLTDAKWENSRIAADLEPTVRELKAAPGRDILVLNSASIIQALLRAGLVDDLRFAVVPTILGGGLRLFSDDLPDSKWRLMETTTLAHGAVGLHYSAEA</sequence>
<comment type="caution">
    <text evidence="2">The sequence shown here is derived from an EMBL/GenBank/DDBJ whole genome shotgun (WGS) entry which is preliminary data.</text>
</comment>
<protein>
    <submittedName>
        <fullName evidence="2">Dihydrofolate reductase family protein</fullName>
    </submittedName>
</protein>
<dbReference type="InterPro" id="IPR050765">
    <property type="entry name" value="Riboflavin_Biosynth_HTPR"/>
</dbReference>
<dbReference type="RefSeq" id="WP_344217649.1">
    <property type="nucleotide sequence ID" value="NZ_BAAAOS010000033.1"/>
</dbReference>
<dbReference type="Gene3D" id="3.40.430.10">
    <property type="entry name" value="Dihydrofolate Reductase, subunit A"/>
    <property type="match status" value="1"/>
</dbReference>